<feature type="chain" id="PRO_5038669404" evidence="2">
    <location>
        <begin position="26"/>
        <end position="937"/>
    </location>
</feature>
<dbReference type="SMART" id="SM00646">
    <property type="entry name" value="Ami_3"/>
    <property type="match status" value="1"/>
</dbReference>
<dbReference type="GO" id="GO:0008745">
    <property type="term" value="F:N-acetylmuramoyl-L-alanine amidase activity"/>
    <property type="evidence" value="ECO:0007669"/>
    <property type="project" value="InterPro"/>
</dbReference>
<dbReference type="SUPFAM" id="SSF53187">
    <property type="entry name" value="Zn-dependent exopeptidases"/>
    <property type="match status" value="1"/>
</dbReference>
<keyword evidence="1" id="KW-0378">Hydrolase</keyword>
<dbReference type="EMBL" id="DXFW01000012">
    <property type="protein sequence ID" value="HIX05411.1"/>
    <property type="molecule type" value="Genomic_DNA"/>
</dbReference>
<dbReference type="InterPro" id="IPR050695">
    <property type="entry name" value="N-acetylmuramoyl_amidase_3"/>
</dbReference>
<dbReference type="Gene3D" id="2.60.40.10">
    <property type="entry name" value="Immunoglobulins"/>
    <property type="match status" value="1"/>
</dbReference>
<dbReference type="PANTHER" id="PTHR30404">
    <property type="entry name" value="N-ACETYLMURAMOYL-L-ALANINE AMIDASE"/>
    <property type="match status" value="1"/>
</dbReference>
<dbReference type="Gene3D" id="3.40.630.40">
    <property type="entry name" value="Zn-dependent exopeptidases"/>
    <property type="match status" value="1"/>
</dbReference>
<evidence type="ECO:0000256" key="2">
    <source>
        <dbReference type="SAM" id="SignalP"/>
    </source>
</evidence>
<dbReference type="Pfam" id="PF01520">
    <property type="entry name" value="Amidase_3"/>
    <property type="match status" value="1"/>
</dbReference>
<comment type="caution">
    <text evidence="4">The sequence shown here is derived from an EMBL/GenBank/DDBJ whole genome shotgun (WGS) entry which is preliminary data.</text>
</comment>
<reference evidence="4" key="1">
    <citation type="journal article" date="2021" name="PeerJ">
        <title>Extensive microbial diversity within the chicken gut microbiome revealed by metagenomics and culture.</title>
        <authorList>
            <person name="Gilroy R."/>
            <person name="Ravi A."/>
            <person name="Getino M."/>
            <person name="Pursley I."/>
            <person name="Horton D.L."/>
            <person name="Alikhan N.F."/>
            <person name="Baker D."/>
            <person name="Gharbi K."/>
            <person name="Hall N."/>
            <person name="Watson M."/>
            <person name="Adriaenssens E.M."/>
            <person name="Foster-Nyarko E."/>
            <person name="Jarju S."/>
            <person name="Secka A."/>
            <person name="Antonio M."/>
            <person name="Oren A."/>
            <person name="Chaudhuri R.R."/>
            <person name="La Ragione R."/>
            <person name="Hildebrand F."/>
            <person name="Pallen M.J."/>
        </authorList>
    </citation>
    <scope>NUCLEOTIDE SEQUENCE</scope>
    <source>
        <strain evidence="4">2239</strain>
    </source>
</reference>
<dbReference type="InterPro" id="IPR013783">
    <property type="entry name" value="Ig-like_fold"/>
</dbReference>
<dbReference type="CDD" id="cd02696">
    <property type="entry name" value="MurNAc-LAA"/>
    <property type="match status" value="1"/>
</dbReference>
<dbReference type="GO" id="GO:0009253">
    <property type="term" value="P:peptidoglycan catabolic process"/>
    <property type="evidence" value="ECO:0007669"/>
    <property type="project" value="InterPro"/>
</dbReference>
<gene>
    <name evidence="4" type="ORF">H9865_04805</name>
</gene>
<proteinExistence type="predicted"/>
<name>A0A9D2ADD6_9FIRM</name>
<feature type="domain" description="MurNAc-LAA" evidence="3">
    <location>
        <begin position="823"/>
        <end position="930"/>
    </location>
</feature>
<protein>
    <submittedName>
        <fullName evidence="4">N-acetylmuramoyl-L-alanine amidase</fullName>
    </submittedName>
</protein>
<feature type="signal peptide" evidence="2">
    <location>
        <begin position="1"/>
        <end position="25"/>
    </location>
</feature>
<evidence type="ECO:0000259" key="3">
    <source>
        <dbReference type="SMART" id="SM00646"/>
    </source>
</evidence>
<dbReference type="AlphaFoldDB" id="A0A9D2ADD6"/>
<evidence type="ECO:0000313" key="4">
    <source>
        <dbReference type="EMBL" id="HIX05411.1"/>
    </source>
</evidence>
<evidence type="ECO:0000313" key="5">
    <source>
        <dbReference type="Proteomes" id="UP000824193"/>
    </source>
</evidence>
<dbReference type="PANTHER" id="PTHR30404:SF0">
    <property type="entry name" value="N-ACETYLMURAMOYL-L-ALANINE AMIDASE AMIC"/>
    <property type="match status" value="1"/>
</dbReference>
<dbReference type="Proteomes" id="UP000824193">
    <property type="component" value="Unassembled WGS sequence"/>
</dbReference>
<dbReference type="GO" id="GO:0030288">
    <property type="term" value="C:outer membrane-bounded periplasmic space"/>
    <property type="evidence" value="ECO:0007669"/>
    <property type="project" value="TreeGrafter"/>
</dbReference>
<sequence length="937" mass="99043">MQRTLRRIAAGLICTLLLAGGTVFAEEDSTPKASASEMKAVILQAGQDFDPAAGEGECKAQLDAALSKVAEYGMNAVLVPANTASGVLFASETWPMACDFDLLSYAAEATRGQGLAFYVVFDASCGVDEQGQYGARTNLSASAVQSTAAVLGEMTGKCQPDGVYLAGYYNQKTAESMSLYRSEGASMGYDNWVRECVSSLVVNASAAVHGAKADTLFGLITDPVWANQSTDPAGSATQADFEMAVDGFVDMNAIFAWADIDQVMVRCTGSLTDETQNFKTVLNWWAQTASQHGAGVSAWICNERLGGDEPGWKAPDQVMRQIIETRAVDGCVGAAYGSLSALEGNVGGSTDVLLRYYADQIEEQDILTDLTVSTPEKRTYTTREPQVNFYGASDPNFPLTLNGKELERNSEGVFSVEMDLEPGLNTFTFEHKEKSVVYKITREVVIIQEVSPSGSMTVEGSTQVGITVMAYSGSTVTASLGGVSVNLTEQELTGDSADGNTSSYVPFKGTITVPAATESQQDVGNITVSGSWSGITQSASGARVYVAALPQQAPNVEGQKGHLVEVTASQARTYPAGVLNNDPNGSCFPLPKGTVDYIVSDKLTYYDDTYGSGEYYILGSGVRVSASSVSSLGEAEWQMSSLSGATSWADGQYVYVSFARSGRKTAYTVSFDGVGYSSSGGVSSFAGATGMTVTLKDTRADTGAPGLASNNLLSGVSLSQQGNDTVIRFSLRKAGAFLGYRAYYDGDNLVFRFNQIPSGLSGAKIYLDPGHGGYDGGTSISGMYTEKTLNADIAARVADILRSRGATVQVTDTSGYVSLDSRVSQSQSFSPHLFVSIHHNAGVSSAKGTEVYYFNPYSRQLAANLSGAVAGALGTTNRGDKYGAYRVTTHMEFPAVLVECGFLTNPDELSKLQSDSYKNAIATSIADAIQNTLTSML</sequence>
<reference evidence="4" key="2">
    <citation type="submission" date="2021-04" db="EMBL/GenBank/DDBJ databases">
        <authorList>
            <person name="Gilroy R."/>
        </authorList>
    </citation>
    <scope>NUCLEOTIDE SEQUENCE</scope>
    <source>
        <strain evidence="4">2239</strain>
    </source>
</reference>
<evidence type="ECO:0000256" key="1">
    <source>
        <dbReference type="ARBA" id="ARBA00022801"/>
    </source>
</evidence>
<keyword evidence="2" id="KW-0732">Signal</keyword>
<accession>A0A9D2ADD6</accession>
<dbReference type="InterPro" id="IPR002508">
    <property type="entry name" value="MurNAc-LAA_cat"/>
</dbReference>
<organism evidence="4 5">
    <name type="scientific">Candidatus Allofournierella pullicola</name>
    <dbReference type="NCBI Taxonomy" id="2838596"/>
    <lineage>
        <taxon>Bacteria</taxon>
        <taxon>Bacillati</taxon>
        <taxon>Bacillota</taxon>
        <taxon>Clostridia</taxon>
        <taxon>Eubacteriales</taxon>
        <taxon>Oscillospiraceae</taxon>
        <taxon>Allofournierella</taxon>
    </lineage>
</organism>